<dbReference type="NCBIfam" id="TIGR00254">
    <property type="entry name" value="GGDEF"/>
    <property type="match status" value="1"/>
</dbReference>
<sequence length="645" mass="69662">MRPSRTRRRSLQALSPVCAVLLFLALPLAAQTTTASPADDPHDAALVRCFGLQRSEPAQAIAIAESLLADGALPVLAEIKAQSCLGMASALAGDTGRALAAAERMEQLIDANPQPNAVALRTYSNAGAILHAAGQVHRALALYDRAERIALAEESEVAQLTTLINVALIHAENLDDPDGAETLFQRAIALSERTGTRDVLLDYNHARNLLRLGRQREALAAFDAAHAQAERVPNTLMGHRIDAERTALRHVLDGSTDARDVLETTIAAQRALPDPAGEAISLTLLARTELADGDAEAALRNARAAEQVAQSDAFLRERVDAIRAQVAALRALQQPEAALDQAERAHTLELGALRRLNLQGLADLQARLQDADSARELERLRLERQIQNLSLDRTRLARNWAVGSLIAIGLAVLAFVLFQRRINLRLRRLSTLDALTGLINRRAATHRLDATLANGVPGASARALILLVDIDHFKQVNDRHGHAVGDLILTELSARLKTGCRPDDVVSRWGGEEFLIACGQVTLDQARAVAERLRAAIADVSFPLPDGQRVAVTISIGFAPYPFFPDHEDHGAEAWQDAIRLADRALYAAKHSGRNAWVGLWGHDADGTDIDSVLRDPLQAERARRIAIVASRAPNWTGDAAADAT</sequence>
<feature type="transmembrane region" description="Helical" evidence="5">
    <location>
        <begin position="400"/>
        <end position="418"/>
    </location>
</feature>
<protein>
    <recommendedName>
        <fullName evidence="2">diguanylate cyclase</fullName>
        <ecNumber evidence="2">2.7.7.65</ecNumber>
    </recommendedName>
</protein>
<evidence type="ECO:0000256" key="2">
    <source>
        <dbReference type="ARBA" id="ARBA00012528"/>
    </source>
</evidence>
<dbReference type="Gene3D" id="1.25.40.10">
    <property type="entry name" value="Tetratricopeptide repeat domain"/>
    <property type="match status" value="1"/>
</dbReference>
<gene>
    <name evidence="8" type="ORF">HNQ52_001519</name>
</gene>
<dbReference type="SMART" id="SM00267">
    <property type="entry name" value="GGDEF"/>
    <property type="match status" value="1"/>
</dbReference>
<dbReference type="Gene3D" id="3.30.70.270">
    <property type="match status" value="1"/>
</dbReference>
<dbReference type="InterPro" id="IPR043128">
    <property type="entry name" value="Rev_trsase/Diguanyl_cyclase"/>
</dbReference>
<dbReference type="PANTHER" id="PTHR45138:SF9">
    <property type="entry name" value="DIGUANYLATE CYCLASE DGCM-RELATED"/>
    <property type="match status" value="1"/>
</dbReference>
<dbReference type="InterPro" id="IPR029787">
    <property type="entry name" value="Nucleotide_cyclase"/>
</dbReference>
<accession>A0A7W8D726</accession>
<dbReference type="InterPro" id="IPR050469">
    <property type="entry name" value="Diguanylate_Cyclase"/>
</dbReference>
<evidence type="ECO:0000256" key="3">
    <source>
        <dbReference type="ARBA" id="ARBA00034247"/>
    </source>
</evidence>
<keyword evidence="4" id="KW-0175">Coiled coil</keyword>
<dbReference type="EC" id="2.7.7.65" evidence="2"/>
<dbReference type="SUPFAM" id="SSF55073">
    <property type="entry name" value="Nucleotide cyclase"/>
    <property type="match status" value="1"/>
</dbReference>
<keyword evidence="5" id="KW-1133">Transmembrane helix</keyword>
<feature type="domain" description="GGDEF" evidence="7">
    <location>
        <begin position="461"/>
        <end position="602"/>
    </location>
</feature>
<dbReference type="PROSITE" id="PS50887">
    <property type="entry name" value="GGDEF"/>
    <property type="match status" value="1"/>
</dbReference>
<keyword evidence="6" id="KW-0732">Signal</keyword>
<dbReference type="CDD" id="cd01949">
    <property type="entry name" value="GGDEF"/>
    <property type="match status" value="1"/>
</dbReference>
<evidence type="ECO:0000256" key="1">
    <source>
        <dbReference type="ARBA" id="ARBA00001946"/>
    </source>
</evidence>
<dbReference type="GO" id="GO:0052621">
    <property type="term" value="F:diguanylate cyclase activity"/>
    <property type="evidence" value="ECO:0007669"/>
    <property type="project" value="UniProtKB-EC"/>
</dbReference>
<name>A0A7W8D726_9GAMM</name>
<proteinExistence type="predicted"/>
<dbReference type="PANTHER" id="PTHR45138">
    <property type="entry name" value="REGULATORY COMPONENTS OF SENSORY TRANSDUCTION SYSTEM"/>
    <property type="match status" value="1"/>
</dbReference>
<keyword evidence="5" id="KW-0472">Membrane</keyword>
<dbReference type="SUPFAM" id="SSF48452">
    <property type="entry name" value="TPR-like"/>
    <property type="match status" value="1"/>
</dbReference>
<reference evidence="8 9" key="1">
    <citation type="submission" date="2020-08" db="EMBL/GenBank/DDBJ databases">
        <title>Genomic Encyclopedia of Type Strains, Phase IV (KMG-IV): sequencing the most valuable type-strain genomes for metagenomic binning, comparative biology and taxonomic classification.</title>
        <authorList>
            <person name="Goeker M."/>
        </authorList>
    </citation>
    <scope>NUCLEOTIDE SEQUENCE [LARGE SCALE GENOMIC DNA]</scope>
    <source>
        <strain evidence="8 9">DSM 24163</strain>
    </source>
</reference>
<comment type="cofactor">
    <cofactor evidence="1">
        <name>Mg(2+)</name>
        <dbReference type="ChEBI" id="CHEBI:18420"/>
    </cofactor>
</comment>
<comment type="caution">
    <text evidence="8">The sequence shown here is derived from an EMBL/GenBank/DDBJ whole genome shotgun (WGS) entry which is preliminary data.</text>
</comment>
<evidence type="ECO:0000259" key="7">
    <source>
        <dbReference type="PROSITE" id="PS50887"/>
    </source>
</evidence>
<evidence type="ECO:0000256" key="6">
    <source>
        <dbReference type="SAM" id="SignalP"/>
    </source>
</evidence>
<feature type="coiled-coil region" evidence="4">
    <location>
        <begin position="361"/>
        <end position="399"/>
    </location>
</feature>
<keyword evidence="5" id="KW-0812">Transmembrane</keyword>
<dbReference type="EMBL" id="JACHHP010000002">
    <property type="protein sequence ID" value="MBB5207990.1"/>
    <property type="molecule type" value="Genomic_DNA"/>
</dbReference>
<dbReference type="InterPro" id="IPR011990">
    <property type="entry name" value="TPR-like_helical_dom_sf"/>
</dbReference>
<evidence type="ECO:0000313" key="8">
    <source>
        <dbReference type="EMBL" id="MBB5207990.1"/>
    </source>
</evidence>
<dbReference type="Pfam" id="PF00990">
    <property type="entry name" value="GGDEF"/>
    <property type="match status" value="1"/>
</dbReference>
<dbReference type="FunFam" id="3.30.70.270:FF:000001">
    <property type="entry name" value="Diguanylate cyclase domain protein"/>
    <property type="match status" value="1"/>
</dbReference>
<dbReference type="InterPro" id="IPR000160">
    <property type="entry name" value="GGDEF_dom"/>
</dbReference>
<feature type="signal peptide" evidence="6">
    <location>
        <begin position="1"/>
        <end position="30"/>
    </location>
</feature>
<feature type="chain" id="PRO_5031182369" description="diguanylate cyclase" evidence="6">
    <location>
        <begin position="31"/>
        <end position="645"/>
    </location>
</feature>
<evidence type="ECO:0000313" key="9">
    <source>
        <dbReference type="Proteomes" id="UP000521199"/>
    </source>
</evidence>
<keyword evidence="9" id="KW-1185">Reference proteome</keyword>
<evidence type="ECO:0000256" key="5">
    <source>
        <dbReference type="SAM" id="Phobius"/>
    </source>
</evidence>
<dbReference type="AlphaFoldDB" id="A0A7W8D726"/>
<dbReference type="Proteomes" id="UP000521199">
    <property type="component" value="Unassembled WGS sequence"/>
</dbReference>
<dbReference type="RefSeq" id="WP_183960498.1">
    <property type="nucleotide sequence ID" value="NZ_JACHHP010000002.1"/>
</dbReference>
<organism evidence="8 9">
    <name type="scientific">Chiayiivirga flava</name>
    <dbReference type="NCBI Taxonomy" id="659595"/>
    <lineage>
        <taxon>Bacteria</taxon>
        <taxon>Pseudomonadati</taxon>
        <taxon>Pseudomonadota</taxon>
        <taxon>Gammaproteobacteria</taxon>
        <taxon>Lysobacterales</taxon>
        <taxon>Lysobacteraceae</taxon>
        <taxon>Chiayiivirga</taxon>
    </lineage>
</organism>
<evidence type="ECO:0000256" key="4">
    <source>
        <dbReference type="SAM" id="Coils"/>
    </source>
</evidence>
<comment type="catalytic activity">
    <reaction evidence="3">
        <text>2 GTP = 3',3'-c-di-GMP + 2 diphosphate</text>
        <dbReference type="Rhea" id="RHEA:24898"/>
        <dbReference type="ChEBI" id="CHEBI:33019"/>
        <dbReference type="ChEBI" id="CHEBI:37565"/>
        <dbReference type="ChEBI" id="CHEBI:58805"/>
        <dbReference type="EC" id="2.7.7.65"/>
    </reaction>
</comment>